<dbReference type="PANTHER" id="PTHR21071">
    <property type="entry name" value="UDP-N-ACETYLENOLPYRUVOYLGLUCOSAMINE REDUCTASE"/>
    <property type="match status" value="1"/>
</dbReference>
<evidence type="ECO:0000256" key="1">
    <source>
        <dbReference type="ARBA" id="ARBA00001974"/>
    </source>
</evidence>
<keyword evidence="5 16" id="KW-0963">Cytoplasm</keyword>
<feature type="active site" evidence="16">
    <location>
        <position position="314"/>
    </location>
</feature>
<dbReference type="EMBL" id="LCRH01000047">
    <property type="protein sequence ID" value="KKW31903.1"/>
    <property type="molecule type" value="Genomic_DNA"/>
</dbReference>
<comment type="caution">
    <text evidence="18">The sequence shown here is derived from an EMBL/GenBank/DDBJ whole genome shotgun (WGS) entry which is preliminary data.</text>
</comment>
<accession>A0A0G1XKW4</accession>
<dbReference type="GO" id="GO:0071949">
    <property type="term" value="F:FAD binding"/>
    <property type="evidence" value="ECO:0007669"/>
    <property type="project" value="InterPro"/>
</dbReference>
<feature type="active site" description="Proton donor" evidence="16">
    <location>
        <position position="220"/>
    </location>
</feature>
<dbReference type="Gene3D" id="3.30.43.10">
    <property type="entry name" value="Uridine Diphospho-n-acetylenolpyruvylglucosamine Reductase, domain 2"/>
    <property type="match status" value="1"/>
</dbReference>
<evidence type="ECO:0000256" key="7">
    <source>
        <dbReference type="ARBA" id="ARBA00022630"/>
    </source>
</evidence>
<feature type="domain" description="FAD-binding PCMH-type" evidence="17">
    <location>
        <begin position="28"/>
        <end position="207"/>
    </location>
</feature>
<dbReference type="EC" id="1.3.1.98" evidence="16"/>
<dbReference type="InterPro" id="IPR016169">
    <property type="entry name" value="FAD-bd_PCMH_sub2"/>
</dbReference>
<dbReference type="GO" id="GO:0005829">
    <property type="term" value="C:cytosol"/>
    <property type="evidence" value="ECO:0007669"/>
    <property type="project" value="TreeGrafter"/>
</dbReference>
<dbReference type="GO" id="GO:0009252">
    <property type="term" value="P:peptidoglycan biosynthetic process"/>
    <property type="evidence" value="ECO:0007669"/>
    <property type="project" value="UniProtKB-UniRule"/>
</dbReference>
<comment type="function">
    <text evidence="2 16">Cell wall formation.</text>
</comment>
<keyword evidence="13 16" id="KW-0131">Cell cycle</keyword>
<keyword evidence="8 16" id="KW-0274">FAD</keyword>
<dbReference type="InterPro" id="IPR011601">
    <property type="entry name" value="MurB_C"/>
</dbReference>
<protein>
    <recommendedName>
        <fullName evidence="16">UDP-N-acetylenolpyruvoylglucosamine reductase</fullName>
        <ecNumber evidence="16">1.3.1.98</ecNumber>
    </recommendedName>
    <alternativeName>
        <fullName evidence="16">UDP-N-acetylmuramate dehydrogenase</fullName>
    </alternativeName>
</protein>
<evidence type="ECO:0000256" key="16">
    <source>
        <dbReference type="HAMAP-Rule" id="MF_00037"/>
    </source>
</evidence>
<comment type="cofactor">
    <cofactor evidence="1 16">
        <name>FAD</name>
        <dbReference type="ChEBI" id="CHEBI:57692"/>
    </cofactor>
</comment>
<evidence type="ECO:0000259" key="17">
    <source>
        <dbReference type="PROSITE" id="PS51387"/>
    </source>
</evidence>
<dbReference type="Gene3D" id="3.90.78.10">
    <property type="entry name" value="UDP-N-acetylenolpyruvoylglucosamine reductase, C-terminal domain"/>
    <property type="match status" value="1"/>
</dbReference>
<dbReference type="AlphaFoldDB" id="A0A0G1XKW4"/>
<reference evidence="18 19" key="1">
    <citation type="journal article" date="2015" name="Nature">
        <title>rRNA introns, odd ribosomes, and small enigmatic genomes across a large radiation of phyla.</title>
        <authorList>
            <person name="Brown C.T."/>
            <person name="Hug L.A."/>
            <person name="Thomas B.C."/>
            <person name="Sharon I."/>
            <person name="Castelle C.J."/>
            <person name="Singh A."/>
            <person name="Wilkins M.J."/>
            <person name="Williams K.H."/>
            <person name="Banfield J.F."/>
        </authorList>
    </citation>
    <scope>NUCLEOTIDE SEQUENCE [LARGE SCALE GENOMIC DNA]</scope>
</reference>
<dbReference type="SUPFAM" id="SSF56194">
    <property type="entry name" value="Uridine diphospho-N-Acetylenolpyruvylglucosamine reductase, MurB, C-terminal domain"/>
    <property type="match status" value="1"/>
</dbReference>
<evidence type="ECO:0000256" key="12">
    <source>
        <dbReference type="ARBA" id="ARBA00023002"/>
    </source>
</evidence>
<evidence type="ECO:0000256" key="13">
    <source>
        <dbReference type="ARBA" id="ARBA00023306"/>
    </source>
</evidence>
<evidence type="ECO:0000313" key="18">
    <source>
        <dbReference type="EMBL" id="KKW31903.1"/>
    </source>
</evidence>
<dbReference type="Proteomes" id="UP000034054">
    <property type="component" value="Unassembled WGS sequence"/>
</dbReference>
<dbReference type="NCBIfam" id="TIGR00179">
    <property type="entry name" value="murB"/>
    <property type="match status" value="1"/>
</dbReference>
<evidence type="ECO:0000256" key="14">
    <source>
        <dbReference type="ARBA" id="ARBA00023316"/>
    </source>
</evidence>
<evidence type="ECO:0000256" key="3">
    <source>
        <dbReference type="ARBA" id="ARBA00004496"/>
    </source>
</evidence>
<evidence type="ECO:0000256" key="10">
    <source>
        <dbReference type="ARBA" id="ARBA00022960"/>
    </source>
</evidence>
<dbReference type="InterPro" id="IPR016166">
    <property type="entry name" value="FAD-bd_PCMH"/>
</dbReference>
<evidence type="ECO:0000313" key="19">
    <source>
        <dbReference type="Proteomes" id="UP000034054"/>
    </source>
</evidence>
<dbReference type="GO" id="GO:0071555">
    <property type="term" value="P:cell wall organization"/>
    <property type="evidence" value="ECO:0007669"/>
    <property type="project" value="UniProtKB-KW"/>
</dbReference>
<dbReference type="NCBIfam" id="NF010480">
    <property type="entry name" value="PRK13905.1"/>
    <property type="match status" value="1"/>
</dbReference>
<gene>
    <name evidence="16" type="primary">murB</name>
    <name evidence="18" type="ORF">UY76_C0047G0003</name>
</gene>
<dbReference type="UniPathway" id="UPA00219"/>
<keyword evidence="12 16" id="KW-0560">Oxidoreductase</keyword>
<comment type="pathway">
    <text evidence="4 16">Cell wall biogenesis; peptidoglycan biosynthesis.</text>
</comment>
<dbReference type="InterPro" id="IPR016167">
    <property type="entry name" value="FAD-bd_PCMH_sub1"/>
</dbReference>
<dbReference type="GO" id="GO:0051301">
    <property type="term" value="P:cell division"/>
    <property type="evidence" value="ECO:0007669"/>
    <property type="project" value="UniProtKB-KW"/>
</dbReference>
<evidence type="ECO:0000256" key="8">
    <source>
        <dbReference type="ARBA" id="ARBA00022827"/>
    </source>
</evidence>
<evidence type="ECO:0000256" key="9">
    <source>
        <dbReference type="ARBA" id="ARBA00022857"/>
    </source>
</evidence>
<dbReference type="PATRIC" id="fig|1618979.3.peg.635"/>
<dbReference type="InterPro" id="IPR036318">
    <property type="entry name" value="FAD-bd_PCMH-like_sf"/>
</dbReference>
<organism evidence="18 19">
    <name type="scientific">Candidatus Uhrbacteria bacterium GW2011_GWA2_52_8d</name>
    <dbReference type="NCBI Taxonomy" id="1618979"/>
    <lineage>
        <taxon>Bacteria</taxon>
        <taxon>Candidatus Uhriibacteriota</taxon>
    </lineage>
</organism>
<comment type="catalytic activity">
    <reaction evidence="15 16">
        <text>UDP-N-acetyl-alpha-D-muramate + NADP(+) = UDP-N-acetyl-3-O-(1-carboxyvinyl)-alpha-D-glucosamine + NADPH + H(+)</text>
        <dbReference type="Rhea" id="RHEA:12248"/>
        <dbReference type="ChEBI" id="CHEBI:15378"/>
        <dbReference type="ChEBI" id="CHEBI:57783"/>
        <dbReference type="ChEBI" id="CHEBI:58349"/>
        <dbReference type="ChEBI" id="CHEBI:68483"/>
        <dbReference type="ChEBI" id="CHEBI:70757"/>
        <dbReference type="EC" id="1.3.1.98"/>
    </reaction>
</comment>
<evidence type="ECO:0000256" key="15">
    <source>
        <dbReference type="ARBA" id="ARBA00048914"/>
    </source>
</evidence>
<evidence type="ECO:0000256" key="5">
    <source>
        <dbReference type="ARBA" id="ARBA00022490"/>
    </source>
</evidence>
<dbReference type="InterPro" id="IPR003170">
    <property type="entry name" value="MurB"/>
</dbReference>
<dbReference type="PROSITE" id="PS51387">
    <property type="entry name" value="FAD_PCMH"/>
    <property type="match status" value="1"/>
</dbReference>
<keyword evidence="7 16" id="KW-0285">Flavoprotein</keyword>
<dbReference type="Pfam" id="PF02873">
    <property type="entry name" value="MurB_C"/>
    <property type="match status" value="1"/>
</dbReference>
<keyword evidence="9 16" id="KW-0521">NADP</keyword>
<keyword evidence="11 16" id="KW-0573">Peptidoglycan synthesis</keyword>
<keyword evidence="6 16" id="KW-0132">Cell division</keyword>
<evidence type="ECO:0000256" key="6">
    <source>
        <dbReference type="ARBA" id="ARBA00022618"/>
    </source>
</evidence>
<evidence type="ECO:0000256" key="4">
    <source>
        <dbReference type="ARBA" id="ARBA00004752"/>
    </source>
</evidence>
<feature type="active site" evidence="16">
    <location>
        <position position="170"/>
    </location>
</feature>
<comment type="subcellular location">
    <subcellularLocation>
        <location evidence="3 16">Cytoplasm</location>
    </subcellularLocation>
</comment>
<dbReference type="HAMAP" id="MF_00037">
    <property type="entry name" value="MurB"/>
    <property type="match status" value="1"/>
</dbReference>
<dbReference type="Gene3D" id="3.30.465.10">
    <property type="match status" value="1"/>
</dbReference>
<dbReference type="Pfam" id="PF01565">
    <property type="entry name" value="FAD_binding_4"/>
    <property type="match status" value="1"/>
</dbReference>
<evidence type="ECO:0000256" key="11">
    <source>
        <dbReference type="ARBA" id="ARBA00022984"/>
    </source>
</evidence>
<comment type="similarity">
    <text evidence="16">Belongs to the MurB family.</text>
</comment>
<keyword evidence="14 16" id="KW-0961">Cell wall biogenesis/degradation</keyword>
<dbReference type="GO" id="GO:0008762">
    <property type="term" value="F:UDP-N-acetylmuramate dehydrogenase activity"/>
    <property type="evidence" value="ECO:0007669"/>
    <property type="project" value="UniProtKB-UniRule"/>
</dbReference>
<name>A0A0G1XKW4_9BACT</name>
<sequence>MTITQQLQTIVGARLFENELMSKHTNFRIGGPAKWFVEVRSVEELKKVLDVAHQNALATFVFGGGSNLLASDQGFDGIIIKIAMRTYDIQGTRVRADAGVLSSGLARATANAGLKGLTWAISLPGTVGGGVRGNAGCFGGEMKDYCTSVLVYRNGTVVEIGKDELKFGYRESAIKHSDDIILSATFDLEEGPARELKSELDDKLMKRKISQPLDAGSAGCMFKNYEIGTDEELQRLVEKLDLPSEMQSARRVSAGWLIDKLGLKGTKIGGAKVSDVHGNFVVNSGSATADEVVQLIALIKTRARNEFGIQLMEEVQYVGF</sequence>
<evidence type="ECO:0000256" key="2">
    <source>
        <dbReference type="ARBA" id="ARBA00003921"/>
    </source>
</evidence>
<dbReference type="GO" id="GO:0008360">
    <property type="term" value="P:regulation of cell shape"/>
    <property type="evidence" value="ECO:0007669"/>
    <property type="project" value="UniProtKB-KW"/>
</dbReference>
<dbReference type="PANTHER" id="PTHR21071:SF4">
    <property type="entry name" value="UDP-N-ACETYLENOLPYRUVOYLGLUCOSAMINE REDUCTASE"/>
    <property type="match status" value="1"/>
</dbReference>
<dbReference type="SUPFAM" id="SSF56176">
    <property type="entry name" value="FAD-binding/transporter-associated domain-like"/>
    <property type="match status" value="1"/>
</dbReference>
<keyword evidence="10 16" id="KW-0133">Cell shape</keyword>
<dbReference type="InterPro" id="IPR036635">
    <property type="entry name" value="MurB_C_sf"/>
</dbReference>
<dbReference type="InterPro" id="IPR006094">
    <property type="entry name" value="Oxid_FAD_bind_N"/>
</dbReference>
<proteinExistence type="inferred from homology"/>